<feature type="domain" description="DhaK" evidence="2">
    <location>
        <begin position="8"/>
        <end position="330"/>
    </location>
</feature>
<dbReference type="InterPro" id="IPR004006">
    <property type="entry name" value="DhaK_dom"/>
</dbReference>
<proteinExistence type="predicted"/>
<dbReference type="InterPro" id="IPR050861">
    <property type="entry name" value="Dihydroxyacetone_Kinase"/>
</dbReference>
<evidence type="ECO:0000313" key="3">
    <source>
        <dbReference type="EMBL" id="TGB18044.1"/>
    </source>
</evidence>
<dbReference type="GO" id="GO:0004371">
    <property type="term" value="F:glycerone kinase activity"/>
    <property type="evidence" value="ECO:0007669"/>
    <property type="project" value="InterPro"/>
</dbReference>
<dbReference type="SUPFAM" id="SSF82549">
    <property type="entry name" value="DAK1/DegV-like"/>
    <property type="match status" value="1"/>
</dbReference>
<evidence type="ECO:0000259" key="2">
    <source>
        <dbReference type="PROSITE" id="PS51481"/>
    </source>
</evidence>
<accession>A0A4Z0HFG8</accession>
<dbReference type="Pfam" id="PF02733">
    <property type="entry name" value="Dak1"/>
    <property type="match status" value="1"/>
</dbReference>
<dbReference type="PANTHER" id="PTHR28629">
    <property type="entry name" value="TRIOKINASE/FMN CYCLASE"/>
    <property type="match status" value="1"/>
</dbReference>
<dbReference type="GO" id="GO:0019563">
    <property type="term" value="P:glycerol catabolic process"/>
    <property type="evidence" value="ECO:0007669"/>
    <property type="project" value="TreeGrafter"/>
</dbReference>
<dbReference type="EMBL" id="SRID01000011">
    <property type="protein sequence ID" value="TGB18044.1"/>
    <property type="molecule type" value="Genomic_DNA"/>
</dbReference>
<organism evidence="3 4">
    <name type="scientific">Streptomyces palmae</name>
    <dbReference type="NCBI Taxonomy" id="1701085"/>
    <lineage>
        <taxon>Bacteria</taxon>
        <taxon>Bacillati</taxon>
        <taxon>Actinomycetota</taxon>
        <taxon>Actinomycetes</taxon>
        <taxon>Kitasatosporales</taxon>
        <taxon>Streptomycetaceae</taxon>
        <taxon>Streptomyces</taxon>
    </lineage>
</organism>
<reference evidence="3 4" key="1">
    <citation type="submission" date="2019-03" db="EMBL/GenBank/DDBJ databases">
        <authorList>
            <person name="Gonzalez-Pimentel J.L."/>
        </authorList>
    </citation>
    <scope>NUCLEOTIDE SEQUENCE [LARGE SCALE GENOMIC DNA]</scope>
    <source>
        <strain evidence="3 4">JCM 31289</strain>
    </source>
</reference>
<dbReference type="RefSeq" id="WP_135337234.1">
    <property type="nucleotide sequence ID" value="NZ_JBHLTX010000051.1"/>
</dbReference>
<dbReference type="Proteomes" id="UP000297948">
    <property type="component" value="Unassembled WGS sequence"/>
</dbReference>
<dbReference type="Gene3D" id="3.40.50.10440">
    <property type="entry name" value="Dihydroxyacetone kinase, domain 1"/>
    <property type="match status" value="1"/>
</dbReference>
<dbReference type="GO" id="GO:0005829">
    <property type="term" value="C:cytosol"/>
    <property type="evidence" value="ECO:0007669"/>
    <property type="project" value="TreeGrafter"/>
</dbReference>
<dbReference type="AlphaFoldDB" id="A0A4Z0HFG8"/>
<feature type="region of interest" description="Disordered" evidence="1">
    <location>
        <begin position="328"/>
        <end position="367"/>
    </location>
</feature>
<dbReference type="FunFam" id="3.40.50.10440:FF:000001">
    <property type="entry name" value="Dihydroxyacetone kinase, DhaK subunit"/>
    <property type="match status" value="1"/>
</dbReference>
<keyword evidence="3" id="KW-0808">Transferase</keyword>
<keyword evidence="4" id="KW-1185">Reference proteome</keyword>
<gene>
    <name evidence="3" type="ORF">E4099_02510</name>
</gene>
<dbReference type="Gene3D" id="3.30.1180.20">
    <property type="entry name" value="Dihydroxyacetone kinase, domain 2"/>
    <property type="match status" value="1"/>
</dbReference>
<evidence type="ECO:0000313" key="4">
    <source>
        <dbReference type="Proteomes" id="UP000297948"/>
    </source>
</evidence>
<comment type="caution">
    <text evidence="3">The sequence shown here is derived from an EMBL/GenBank/DDBJ whole genome shotgun (WGS) entry which is preliminary data.</text>
</comment>
<protein>
    <submittedName>
        <fullName evidence="3">Dihydroxyacetone kinase subunit DhaK</fullName>
    </submittedName>
</protein>
<sequence length="367" mass="38345">MALYFANAADSLVPDALAGFARAHRGLVAYDAEHGFIRAVRPTAARRVGLVSGGGSGHEPLHIGFVGAGMLDAACPGLVFASPHNRQVFEASCAVAGEDGVLHIVKNYTGDKINFGIAAERLAHRGIPCARVVVDDDLASESESVAVGRRGTGATVLIEKILGAAADRGRGLESLAALGASLAERCRSIAVASRAHTLPATGLPAFELTPGLLEFGVGLHGERADRSVRQEPLRALVRRMTDAVLKSAGLGRGSWIIALVNGLGSTTRLELYAVLHELATALDRRGAVLARSLVGDFATSLDMRGFSLTLLAADTEVVELFDAPAATPAWSGQGDRRQELPRWNTTGRTPEPGFGASRSLSPPLSPN</sequence>
<dbReference type="PROSITE" id="PS51481">
    <property type="entry name" value="DHAK"/>
    <property type="match status" value="1"/>
</dbReference>
<feature type="compositionally biased region" description="Polar residues" evidence="1">
    <location>
        <begin position="358"/>
        <end position="367"/>
    </location>
</feature>
<name>A0A4Z0HFG8_9ACTN</name>
<keyword evidence="3" id="KW-0418">Kinase</keyword>
<dbReference type="PANTHER" id="PTHR28629:SF4">
    <property type="entry name" value="TRIOKINASE_FMN CYCLASE"/>
    <property type="match status" value="1"/>
</dbReference>
<evidence type="ECO:0000256" key="1">
    <source>
        <dbReference type="SAM" id="MobiDB-lite"/>
    </source>
</evidence>
<dbReference type="OrthoDB" id="9806345at2"/>